<evidence type="ECO:0000256" key="16">
    <source>
        <dbReference type="ARBA" id="ARBA00023136"/>
    </source>
</evidence>
<dbReference type="GO" id="GO:0005743">
    <property type="term" value="C:mitochondrial inner membrane"/>
    <property type="evidence" value="ECO:0007669"/>
    <property type="project" value="UniProtKB-SubCell"/>
</dbReference>
<feature type="transmembrane region" description="Helical" evidence="18">
    <location>
        <begin position="57"/>
        <end position="74"/>
    </location>
</feature>
<evidence type="ECO:0000256" key="18">
    <source>
        <dbReference type="RuleBase" id="RU003403"/>
    </source>
</evidence>
<dbReference type="InterPro" id="IPR001750">
    <property type="entry name" value="ND/Mrp_TM"/>
</dbReference>
<keyword evidence="13 18" id="KW-0520">NAD</keyword>
<organism evidence="20">
    <name type="scientific">Trioza erytreae</name>
    <name type="common">African citrus psyllid</name>
    <name type="synonym">Aleurodes erytreae</name>
    <dbReference type="NCBI Taxonomy" id="1778831"/>
    <lineage>
        <taxon>Eukaryota</taxon>
        <taxon>Metazoa</taxon>
        <taxon>Ecdysozoa</taxon>
        <taxon>Arthropoda</taxon>
        <taxon>Hexapoda</taxon>
        <taxon>Insecta</taxon>
        <taxon>Pterygota</taxon>
        <taxon>Neoptera</taxon>
        <taxon>Paraneoptera</taxon>
        <taxon>Hemiptera</taxon>
        <taxon>Sternorrhyncha</taxon>
        <taxon>Psylloidea</taxon>
        <taxon>Triozidae</taxon>
        <taxon>Trioza</taxon>
    </lineage>
</organism>
<dbReference type="GO" id="GO:0006120">
    <property type="term" value="P:mitochondrial electron transport, NADH to ubiquinone"/>
    <property type="evidence" value="ECO:0007669"/>
    <property type="project" value="InterPro"/>
</dbReference>
<dbReference type="GO" id="GO:0008137">
    <property type="term" value="F:NADH dehydrogenase (ubiquinone) activity"/>
    <property type="evidence" value="ECO:0007669"/>
    <property type="project" value="UniProtKB-EC"/>
</dbReference>
<evidence type="ECO:0000256" key="8">
    <source>
        <dbReference type="ARBA" id="ARBA00022692"/>
    </source>
</evidence>
<feature type="transmembrane region" description="Helical" evidence="18">
    <location>
        <begin position="230"/>
        <end position="252"/>
    </location>
</feature>
<comment type="similarity">
    <text evidence="3 18">Belongs to the complex I subunit 2 family.</text>
</comment>
<keyword evidence="6" id="KW-0813">Transport</keyword>
<dbReference type="AlphaFoldDB" id="A0A344A2U0"/>
<comment type="function">
    <text evidence="18">Core subunit of the mitochondrial membrane respiratory chain NADH dehydrogenase (Complex I) which catalyzes electron transfer from NADH through the respiratory chain, using ubiquinone as an electron acceptor. Essential for the catalytic activity and assembly of complex I.</text>
</comment>
<evidence type="ECO:0000256" key="13">
    <source>
        <dbReference type="ARBA" id="ARBA00023027"/>
    </source>
</evidence>
<keyword evidence="14 18" id="KW-0830">Ubiquinone</keyword>
<dbReference type="EMBL" id="MG989238">
    <property type="protein sequence ID" value="AWU49081.1"/>
    <property type="molecule type" value="Genomic_DNA"/>
</dbReference>
<feature type="transmembrane region" description="Helical" evidence="18">
    <location>
        <begin position="121"/>
        <end position="140"/>
    </location>
</feature>
<feature type="transmembrane region" description="Helical" evidence="18">
    <location>
        <begin position="152"/>
        <end position="171"/>
    </location>
</feature>
<keyword evidence="15 18" id="KW-0496">Mitochondrion</keyword>
<dbReference type="Pfam" id="PF00361">
    <property type="entry name" value="Proton_antipo_M"/>
    <property type="match status" value="1"/>
</dbReference>
<comment type="function">
    <text evidence="1">Core subunit of the mitochondrial membrane respiratory chain NADH dehydrogenase (Complex I) that is believed to belong to the minimal assembly required for catalysis. Complex I functions in the transfer of electrons from NADH to the respiratory chain. The immediate electron acceptor for the enzyme is believed to be ubiquinone.</text>
</comment>
<evidence type="ECO:0000256" key="1">
    <source>
        <dbReference type="ARBA" id="ARBA00003257"/>
    </source>
</evidence>
<evidence type="ECO:0000256" key="2">
    <source>
        <dbReference type="ARBA" id="ARBA00004448"/>
    </source>
</evidence>
<keyword evidence="8 18" id="KW-0812">Transmembrane</keyword>
<feature type="transmembrane region" description="Helical" evidence="18">
    <location>
        <begin position="301"/>
        <end position="321"/>
    </location>
</feature>
<dbReference type="InterPro" id="IPR003917">
    <property type="entry name" value="NADH_UbQ_OxRdtase_chain2"/>
</dbReference>
<proteinExistence type="inferred from homology"/>
<name>A0A344A2U0_TRIEB</name>
<evidence type="ECO:0000259" key="19">
    <source>
        <dbReference type="Pfam" id="PF00361"/>
    </source>
</evidence>
<geneLocation type="mitochondrion" evidence="20"/>
<dbReference type="PANTHER" id="PTHR46552:SF1">
    <property type="entry name" value="NADH-UBIQUINONE OXIDOREDUCTASE CHAIN 2"/>
    <property type="match status" value="1"/>
</dbReference>
<feature type="transmembrane region" description="Helical" evidence="18">
    <location>
        <begin position="191"/>
        <end position="210"/>
    </location>
</feature>
<feature type="domain" description="NADH:quinone oxidoreductase/Mrp antiporter transmembrane" evidence="19">
    <location>
        <begin position="22"/>
        <end position="271"/>
    </location>
</feature>
<accession>A0A344A2U0</accession>
<evidence type="ECO:0000256" key="9">
    <source>
        <dbReference type="ARBA" id="ARBA00022792"/>
    </source>
</evidence>
<evidence type="ECO:0000313" key="20">
    <source>
        <dbReference type="EMBL" id="AWU49081.1"/>
    </source>
</evidence>
<dbReference type="PANTHER" id="PTHR46552">
    <property type="entry name" value="NADH-UBIQUINONE OXIDOREDUCTASE CHAIN 2"/>
    <property type="match status" value="1"/>
</dbReference>
<feature type="transmembrane region" description="Helical" evidence="18">
    <location>
        <begin position="6"/>
        <end position="27"/>
    </location>
</feature>
<keyword evidence="11 18" id="KW-0249">Electron transport</keyword>
<protein>
    <recommendedName>
        <fullName evidence="5 18">NADH-ubiquinone oxidoreductase chain 2</fullName>
        <ecNumber evidence="4 18">7.1.1.2</ecNumber>
    </recommendedName>
</protein>
<evidence type="ECO:0000256" key="12">
    <source>
        <dbReference type="ARBA" id="ARBA00022989"/>
    </source>
</evidence>
<dbReference type="EC" id="7.1.1.2" evidence="4 18"/>
<keyword evidence="16 18" id="KW-0472">Membrane</keyword>
<comment type="catalytic activity">
    <reaction evidence="17 18">
        <text>a ubiquinone + NADH + 5 H(+)(in) = a ubiquinol + NAD(+) + 4 H(+)(out)</text>
        <dbReference type="Rhea" id="RHEA:29091"/>
        <dbReference type="Rhea" id="RHEA-COMP:9565"/>
        <dbReference type="Rhea" id="RHEA-COMP:9566"/>
        <dbReference type="ChEBI" id="CHEBI:15378"/>
        <dbReference type="ChEBI" id="CHEBI:16389"/>
        <dbReference type="ChEBI" id="CHEBI:17976"/>
        <dbReference type="ChEBI" id="CHEBI:57540"/>
        <dbReference type="ChEBI" id="CHEBI:57945"/>
        <dbReference type="EC" id="7.1.1.2"/>
    </reaction>
</comment>
<feature type="transmembrane region" description="Helical" evidence="18">
    <location>
        <begin position="86"/>
        <end position="109"/>
    </location>
</feature>
<evidence type="ECO:0000256" key="17">
    <source>
        <dbReference type="ARBA" id="ARBA00049551"/>
    </source>
</evidence>
<keyword evidence="7 18" id="KW-0679">Respiratory chain</keyword>
<dbReference type="PRINTS" id="PR01436">
    <property type="entry name" value="NADHDHGNASE2"/>
</dbReference>
<evidence type="ECO:0000256" key="4">
    <source>
        <dbReference type="ARBA" id="ARBA00012944"/>
    </source>
</evidence>
<reference evidence="20" key="1">
    <citation type="submission" date="2018-02" db="EMBL/GenBank/DDBJ databases">
        <title>Resolving the psyllid tree of life: Phylogenomic analysis of the superfamily Psylloidea (Hemiptera).</title>
        <authorList>
            <person name="Percy D.M."/>
            <person name="Sveinsson S."/>
            <person name="Lemmon A.R."/>
            <person name="Lemmon E.M."/>
            <person name="Ouvrard D."/>
            <person name="Burckhardt D."/>
        </authorList>
    </citation>
    <scope>NUCLEOTIDE SEQUENCE</scope>
    <source>
        <strain evidence="20">DP2.idba.122_circ</strain>
    </source>
</reference>
<comment type="subcellular location">
    <subcellularLocation>
        <location evidence="2 18">Mitochondrion inner membrane</location>
        <topology evidence="2 18">Multi-pass membrane protein</topology>
    </subcellularLocation>
</comment>
<evidence type="ECO:0000256" key="3">
    <source>
        <dbReference type="ARBA" id="ARBA00007012"/>
    </source>
</evidence>
<evidence type="ECO:0000256" key="14">
    <source>
        <dbReference type="ARBA" id="ARBA00023075"/>
    </source>
</evidence>
<gene>
    <name evidence="20" type="primary">nad2</name>
</gene>
<evidence type="ECO:0000256" key="15">
    <source>
        <dbReference type="ARBA" id="ARBA00023128"/>
    </source>
</evidence>
<keyword evidence="12 18" id="KW-1133">Transmembrane helix</keyword>
<feature type="transmembrane region" description="Helical" evidence="18">
    <location>
        <begin position="258"/>
        <end position="280"/>
    </location>
</feature>
<evidence type="ECO:0000256" key="7">
    <source>
        <dbReference type="ARBA" id="ARBA00022660"/>
    </source>
</evidence>
<sequence>MYNFNIMVFPMYLLSIIFSLSSSSWILIWMGMEMNLISFIFIMLNHPIYMMKMESSMKYFLIQSLGSLIFLLTINNSMIYYNEKFFIFAMVPPMALMLKSGMAPLHSWTPMIVNKFSMKNVFLFFTLQKLVPFFILFSSWNYMISYISNINIIIGTIGGMTQSSLIKMMIFSSINNTGWMMMSMMNSFSLFLLYFMNYFILSFFMMKFIFKLQIKWIIQINVLSMKIKWFYFMTVMSLSGFPPFMGFTPKWLIMKNLYAHYTLNILLGIIFSIISLFFYIKSSLIMLTSYSSMKKINKIKLLSTNIFMLINLTGPFMFYIFN</sequence>
<evidence type="ECO:0000256" key="5">
    <source>
        <dbReference type="ARBA" id="ARBA00021008"/>
    </source>
</evidence>
<evidence type="ECO:0000256" key="6">
    <source>
        <dbReference type="ARBA" id="ARBA00022448"/>
    </source>
</evidence>
<evidence type="ECO:0000256" key="10">
    <source>
        <dbReference type="ARBA" id="ARBA00022967"/>
    </source>
</evidence>
<dbReference type="InterPro" id="IPR050175">
    <property type="entry name" value="Complex_I_Subunit_2"/>
</dbReference>
<keyword evidence="9 18" id="KW-0999">Mitochondrion inner membrane</keyword>
<keyword evidence="10 18" id="KW-1278">Translocase</keyword>
<evidence type="ECO:0000256" key="11">
    <source>
        <dbReference type="ARBA" id="ARBA00022982"/>
    </source>
</evidence>